<dbReference type="PROSITE" id="PS52015">
    <property type="entry name" value="TONB_CTD"/>
    <property type="match status" value="1"/>
</dbReference>
<evidence type="ECO:0000256" key="5">
    <source>
        <dbReference type="ARBA" id="ARBA00022519"/>
    </source>
</evidence>
<dbReference type="GO" id="GO:0055085">
    <property type="term" value="P:transmembrane transport"/>
    <property type="evidence" value="ECO:0007669"/>
    <property type="project" value="InterPro"/>
</dbReference>
<dbReference type="SUPFAM" id="SSF74653">
    <property type="entry name" value="TolA/TonB C-terminal domain"/>
    <property type="match status" value="1"/>
</dbReference>
<dbReference type="PANTHER" id="PTHR33446">
    <property type="entry name" value="PROTEIN TONB-RELATED"/>
    <property type="match status" value="1"/>
</dbReference>
<dbReference type="EMBL" id="DTAR01000015">
    <property type="protein sequence ID" value="HGM97445.1"/>
    <property type="molecule type" value="Genomic_DNA"/>
</dbReference>
<evidence type="ECO:0000256" key="2">
    <source>
        <dbReference type="ARBA" id="ARBA00006555"/>
    </source>
</evidence>
<evidence type="ECO:0000313" key="13">
    <source>
        <dbReference type="EMBL" id="HGM97445.1"/>
    </source>
</evidence>
<dbReference type="EMBL" id="DTDP01000099">
    <property type="protein sequence ID" value="HGK53846.1"/>
    <property type="molecule type" value="Genomic_DNA"/>
</dbReference>
<dbReference type="InterPro" id="IPR051045">
    <property type="entry name" value="TonB-dependent_transducer"/>
</dbReference>
<organism evidence="12">
    <name type="scientific">candidate division WOR-3 bacterium</name>
    <dbReference type="NCBI Taxonomy" id="2052148"/>
    <lineage>
        <taxon>Bacteria</taxon>
        <taxon>Bacteria division WOR-3</taxon>
    </lineage>
</organism>
<dbReference type="GO" id="GO:0015031">
    <property type="term" value="P:protein transport"/>
    <property type="evidence" value="ECO:0007669"/>
    <property type="project" value="UniProtKB-KW"/>
</dbReference>
<dbReference type="InterPro" id="IPR006260">
    <property type="entry name" value="TonB/TolA_C"/>
</dbReference>
<dbReference type="Pfam" id="PF03544">
    <property type="entry name" value="TonB_C"/>
    <property type="match status" value="1"/>
</dbReference>
<evidence type="ECO:0000256" key="9">
    <source>
        <dbReference type="ARBA" id="ARBA00023136"/>
    </source>
</evidence>
<dbReference type="AlphaFoldDB" id="A0A7V3ZTC5"/>
<dbReference type="PANTHER" id="PTHR33446:SF2">
    <property type="entry name" value="PROTEIN TONB"/>
    <property type="match status" value="1"/>
</dbReference>
<keyword evidence="7" id="KW-0653">Protein transport</keyword>
<evidence type="ECO:0000256" key="6">
    <source>
        <dbReference type="ARBA" id="ARBA00022692"/>
    </source>
</evidence>
<evidence type="ECO:0000259" key="11">
    <source>
        <dbReference type="PROSITE" id="PS52015"/>
    </source>
</evidence>
<keyword evidence="3" id="KW-0813">Transport</keyword>
<evidence type="ECO:0000256" key="1">
    <source>
        <dbReference type="ARBA" id="ARBA00004383"/>
    </source>
</evidence>
<name>A0A7V3ZTC5_UNCW3</name>
<evidence type="ECO:0000256" key="10">
    <source>
        <dbReference type="SAM" id="Phobius"/>
    </source>
</evidence>
<accession>A0A7V3ZTC5</accession>
<evidence type="ECO:0000256" key="8">
    <source>
        <dbReference type="ARBA" id="ARBA00022989"/>
    </source>
</evidence>
<feature type="domain" description="TonB C-terminal" evidence="11">
    <location>
        <begin position="255"/>
        <end position="345"/>
    </location>
</feature>
<dbReference type="Gene3D" id="3.30.1150.10">
    <property type="match status" value="1"/>
</dbReference>
<keyword evidence="4" id="KW-1003">Cell membrane</keyword>
<sequence length="345" mass="37715">MKTTTTKVYSLVYRTPRKNDFFGIIGSIVLHIIIFLLLLLRQERIETGSSLSVTLLEEERKKEKKVESLEKKEPEAPKQQVKVTPNLMYALRQMAPTPPPPIPAVYQKFEIQKVERLPQEPGVVPPIGGIEIKEITEAPGPQARLDISKIELAEGGFGGEIVVGRGVPTSEILKAPVHTSAISIGEVAPEATGSTWGGGLLEPGGGAGGRKGIDIGVKIEERAPPPPAVSTPSVKITTTPTIEKKEKKVTFEISGSIAGRKILYGPLPSYPSWAAERGLEAVIVLRVYVTPEGNVKSNLVVFHTSGYPEWDELVKRILLSWRFEPLPEGSDVIQSGYITFRFILE</sequence>
<dbReference type="InterPro" id="IPR037682">
    <property type="entry name" value="TonB_C"/>
</dbReference>
<keyword evidence="9 10" id="KW-0472">Membrane</keyword>
<dbReference type="NCBIfam" id="TIGR01352">
    <property type="entry name" value="tonB_Cterm"/>
    <property type="match status" value="1"/>
</dbReference>
<keyword evidence="5" id="KW-0997">Cell inner membrane</keyword>
<comment type="similarity">
    <text evidence="2">Belongs to the TonB family.</text>
</comment>
<protein>
    <submittedName>
        <fullName evidence="12">Energy transducer TonB</fullName>
    </submittedName>
</protein>
<evidence type="ECO:0000256" key="3">
    <source>
        <dbReference type="ARBA" id="ARBA00022448"/>
    </source>
</evidence>
<comment type="subcellular location">
    <subcellularLocation>
        <location evidence="1">Cell inner membrane</location>
        <topology evidence="1">Single-pass membrane protein</topology>
        <orientation evidence="1">Periplasmic side</orientation>
    </subcellularLocation>
</comment>
<comment type="caution">
    <text evidence="12">The sequence shown here is derived from an EMBL/GenBank/DDBJ whole genome shotgun (WGS) entry which is preliminary data.</text>
</comment>
<keyword evidence="8 10" id="KW-1133">Transmembrane helix</keyword>
<keyword evidence="6 10" id="KW-0812">Transmembrane</keyword>
<evidence type="ECO:0000313" key="12">
    <source>
        <dbReference type="EMBL" id="HGK53846.1"/>
    </source>
</evidence>
<evidence type="ECO:0000256" key="7">
    <source>
        <dbReference type="ARBA" id="ARBA00022927"/>
    </source>
</evidence>
<reference evidence="12" key="1">
    <citation type="journal article" date="2020" name="mSystems">
        <title>Genome- and Community-Level Interaction Insights into Carbon Utilization and Element Cycling Functions of Hydrothermarchaeota in Hydrothermal Sediment.</title>
        <authorList>
            <person name="Zhou Z."/>
            <person name="Liu Y."/>
            <person name="Xu W."/>
            <person name="Pan J."/>
            <person name="Luo Z.H."/>
            <person name="Li M."/>
        </authorList>
    </citation>
    <scope>NUCLEOTIDE SEQUENCE [LARGE SCALE GENOMIC DNA]</scope>
    <source>
        <strain evidence="13">SpSt-626</strain>
        <strain evidence="12">SpSt-695</strain>
    </source>
</reference>
<proteinExistence type="inferred from homology"/>
<evidence type="ECO:0000256" key="4">
    <source>
        <dbReference type="ARBA" id="ARBA00022475"/>
    </source>
</evidence>
<gene>
    <name evidence="13" type="ORF">ENT96_00120</name>
    <name evidence="12" type="ORF">ENU72_02335</name>
</gene>
<dbReference type="GO" id="GO:0005886">
    <property type="term" value="C:plasma membrane"/>
    <property type="evidence" value="ECO:0007669"/>
    <property type="project" value="UniProtKB-SubCell"/>
</dbReference>
<feature type="transmembrane region" description="Helical" evidence="10">
    <location>
        <begin position="21"/>
        <end position="40"/>
    </location>
</feature>